<protein>
    <submittedName>
        <fullName evidence="2">Uncharacterized protein</fullName>
    </submittedName>
</protein>
<dbReference type="EMBL" id="CP074405">
    <property type="protein sequence ID" value="QVI64408.1"/>
    <property type="molecule type" value="Genomic_DNA"/>
</dbReference>
<organism evidence="2 3">
    <name type="scientific">Cellulomonas wangleii</name>
    <dbReference type="NCBI Taxonomy" id="2816956"/>
    <lineage>
        <taxon>Bacteria</taxon>
        <taxon>Bacillati</taxon>
        <taxon>Actinomycetota</taxon>
        <taxon>Actinomycetes</taxon>
        <taxon>Micrococcales</taxon>
        <taxon>Cellulomonadaceae</taxon>
        <taxon>Cellulomonas</taxon>
    </lineage>
</organism>
<dbReference type="Proteomes" id="UP000677804">
    <property type="component" value="Chromosome"/>
</dbReference>
<evidence type="ECO:0000313" key="2">
    <source>
        <dbReference type="EMBL" id="QVI64408.1"/>
    </source>
</evidence>
<evidence type="ECO:0000256" key="1">
    <source>
        <dbReference type="SAM" id="MobiDB-lite"/>
    </source>
</evidence>
<feature type="region of interest" description="Disordered" evidence="1">
    <location>
        <begin position="1"/>
        <end position="20"/>
    </location>
</feature>
<dbReference type="RefSeq" id="WP_207342148.1">
    <property type="nucleotide sequence ID" value="NZ_CP074405.1"/>
</dbReference>
<sequence>MSEPVQDPTVPGAVPTSGDPAVDEALTRLAGVEEQDLRVQLTTFEDVHTALQDRLADAEG</sequence>
<accession>A0ABX8DA96</accession>
<evidence type="ECO:0000313" key="3">
    <source>
        <dbReference type="Proteomes" id="UP000677804"/>
    </source>
</evidence>
<keyword evidence="3" id="KW-1185">Reference proteome</keyword>
<reference evidence="2 3" key="1">
    <citation type="submission" date="2021-05" db="EMBL/GenBank/DDBJ databases">
        <title>Novel species in genus Cellulomonas.</title>
        <authorList>
            <person name="Zhang G."/>
        </authorList>
    </citation>
    <scope>NUCLEOTIDE SEQUENCE [LARGE SCALE GENOMIC DNA]</scope>
    <source>
        <strain evidence="3">zg-ZUI222</strain>
    </source>
</reference>
<proteinExistence type="predicted"/>
<name>A0ABX8DA96_9CELL</name>
<gene>
    <name evidence="2" type="ORF">KG103_08330</name>
</gene>